<dbReference type="PANTHER" id="PTHR39624">
    <property type="entry name" value="PROTEIN INVOLVED IN RIMO-MEDIATED BETA-METHYLTHIOLATION OF RIBOSOMAL PROTEIN S12 YCAO"/>
    <property type="match status" value="1"/>
</dbReference>
<dbReference type="PANTHER" id="PTHR39624:SF2">
    <property type="entry name" value="OSMC-LIKE PROTEIN"/>
    <property type="match status" value="1"/>
</dbReference>
<dbReference type="InterPro" id="IPR036102">
    <property type="entry name" value="OsmC/Ohrsf"/>
</dbReference>
<dbReference type="CDD" id="cd06849">
    <property type="entry name" value="lipoyl_domain"/>
    <property type="match status" value="1"/>
</dbReference>
<protein>
    <submittedName>
        <fullName evidence="3">Uncharacterized OsmC-related protein</fullName>
    </submittedName>
</protein>
<sequence>MASIVRMPTFDRETERGTLLEWAVDEGGSVAEGDRLAAVASERRVAAVEAGEDGVLRRTYLAVDDAAPPGTPIGIVAPADCDITALEAEAAADIGFESRIERGLTDGGERAGMPGRAVTAVTSSGRRGRIEAGPFEWSFDEPESNGGTETGPTPVDVFLGGLASCLSLSTRYQANKRDASVDAIRVDANARPEHGPVERIAATIRLATDEDDETVARIVDLAERGCHVSQLLRADLPLDLSWERR</sequence>
<dbReference type="OrthoDB" id="56234at2157"/>
<accession>A0A1H9GKF5</accession>
<dbReference type="Proteomes" id="UP000199114">
    <property type="component" value="Unassembled WGS sequence"/>
</dbReference>
<dbReference type="InterPro" id="IPR000089">
    <property type="entry name" value="Biotin_lipoyl"/>
</dbReference>
<feature type="region of interest" description="Disordered" evidence="1">
    <location>
        <begin position="105"/>
        <end position="124"/>
    </location>
</feature>
<dbReference type="EMBL" id="FOFD01000002">
    <property type="protein sequence ID" value="SEQ50408.1"/>
    <property type="molecule type" value="Genomic_DNA"/>
</dbReference>
<dbReference type="Gene3D" id="2.40.50.100">
    <property type="match status" value="1"/>
</dbReference>
<proteinExistence type="predicted"/>
<dbReference type="InterPro" id="IPR015946">
    <property type="entry name" value="KH_dom-like_a/b"/>
</dbReference>
<gene>
    <name evidence="3" type="ORF">SAMN04489841_1909</name>
</gene>
<reference evidence="4" key="1">
    <citation type="submission" date="2016-10" db="EMBL/GenBank/DDBJ databases">
        <authorList>
            <person name="Varghese N."/>
            <person name="Submissions S."/>
        </authorList>
    </citation>
    <scope>NUCLEOTIDE SEQUENCE [LARGE SCALE GENOMIC DNA]</scope>
    <source>
        <strain evidence="4">DSM 25055</strain>
    </source>
</reference>
<evidence type="ECO:0000313" key="4">
    <source>
        <dbReference type="Proteomes" id="UP000199114"/>
    </source>
</evidence>
<dbReference type="RefSeq" id="WP_090617224.1">
    <property type="nucleotide sequence ID" value="NZ_FOFD01000002.1"/>
</dbReference>
<dbReference type="AlphaFoldDB" id="A0A1H9GKF5"/>
<dbReference type="InterPro" id="IPR011053">
    <property type="entry name" value="Single_hybrid_motif"/>
</dbReference>
<organism evidence="3 4">
    <name type="scientific">Natrinema salaciae</name>
    <dbReference type="NCBI Taxonomy" id="1186196"/>
    <lineage>
        <taxon>Archaea</taxon>
        <taxon>Methanobacteriati</taxon>
        <taxon>Methanobacteriota</taxon>
        <taxon>Stenosarchaea group</taxon>
        <taxon>Halobacteria</taxon>
        <taxon>Halobacteriales</taxon>
        <taxon>Natrialbaceae</taxon>
        <taxon>Natrinema</taxon>
    </lineage>
</organism>
<dbReference type="InterPro" id="IPR003718">
    <property type="entry name" value="OsmC/Ohr_fam"/>
</dbReference>
<dbReference type="Pfam" id="PF02566">
    <property type="entry name" value="OsmC"/>
    <property type="match status" value="1"/>
</dbReference>
<feature type="region of interest" description="Disordered" evidence="1">
    <location>
        <begin position="131"/>
        <end position="150"/>
    </location>
</feature>
<dbReference type="Pfam" id="PF00364">
    <property type="entry name" value="Biotin_lipoyl"/>
    <property type="match status" value="1"/>
</dbReference>
<evidence type="ECO:0000256" key="1">
    <source>
        <dbReference type="SAM" id="MobiDB-lite"/>
    </source>
</evidence>
<evidence type="ECO:0000259" key="2">
    <source>
        <dbReference type="Pfam" id="PF00364"/>
    </source>
</evidence>
<dbReference type="SUPFAM" id="SSF51230">
    <property type="entry name" value="Single hybrid motif"/>
    <property type="match status" value="1"/>
</dbReference>
<keyword evidence="4" id="KW-1185">Reference proteome</keyword>
<dbReference type="Gene3D" id="3.30.300.20">
    <property type="match status" value="1"/>
</dbReference>
<evidence type="ECO:0000313" key="3">
    <source>
        <dbReference type="EMBL" id="SEQ50408.1"/>
    </source>
</evidence>
<feature type="domain" description="Lipoyl-binding" evidence="2">
    <location>
        <begin position="5"/>
        <end position="74"/>
    </location>
</feature>
<name>A0A1H9GKF5_9EURY</name>
<dbReference type="SUPFAM" id="SSF82784">
    <property type="entry name" value="OsmC-like"/>
    <property type="match status" value="1"/>
</dbReference>
<dbReference type="STRING" id="1186196.SAMN04489841_1909"/>